<evidence type="ECO:0000256" key="4">
    <source>
        <dbReference type="ARBA" id="ARBA00022679"/>
    </source>
</evidence>
<evidence type="ECO:0000256" key="1">
    <source>
        <dbReference type="ARBA" id="ARBA00004123"/>
    </source>
</evidence>
<evidence type="ECO:0000259" key="11">
    <source>
        <dbReference type="Pfam" id="PF18018"/>
    </source>
</evidence>
<keyword evidence="4" id="KW-0808">Transferase</keyword>
<dbReference type="FunFam" id="2.40.50.430:FF:000002">
    <property type="entry name" value="DNA polymerase delta subunit"/>
    <property type="match status" value="1"/>
</dbReference>
<evidence type="ECO:0000313" key="13">
    <source>
        <dbReference type="Proteomes" id="UP001370758"/>
    </source>
</evidence>
<dbReference type="CDD" id="cd07387">
    <property type="entry name" value="MPP_PolD2_C"/>
    <property type="match status" value="1"/>
</dbReference>
<dbReference type="Pfam" id="PF18018">
    <property type="entry name" value="DNA_pol_D_N"/>
    <property type="match status" value="1"/>
</dbReference>
<dbReference type="GO" id="GO:0006273">
    <property type="term" value="P:lagging strand elongation"/>
    <property type="evidence" value="ECO:0007669"/>
    <property type="project" value="UniProtKB-ARBA"/>
</dbReference>
<dbReference type="Gene3D" id="3.60.21.50">
    <property type="match status" value="1"/>
</dbReference>
<dbReference type="PANTHER" id="PTHR10416">
    <property type="entry name" value="DNA POLYMERASE DELTA SUBUNIT 2"/>
    <property type="match status" value="1"/>
</dbReference>
<dbReference type="GO" id="GO:0003887">
    <property type="term" value="F:DNA-directed DNA polymerase activity"/>
    <property type="evidence" value="ECO:0007669"/>
    <property type="project" value="UniProtKB-KW"/>
</dbReference>
<accession>A0AAV9WSY4</accession>
<dbReference type="InterPro" id="IPR041863">
    <property type="entry name" value="PolD2_C"/>
</dbReference>
<dbReference type="GO" id="GO:1902969">
    <property type="term" value="P:mitotic DNA replication"/>
    <property type="evidence" value="ECO:0007669"/>
    <property type="project" value="UniProtKB-ARBA"/>
</dbReference>
<dbReference type="Gene3D" id="2.40.50.430">
    <property type="match status" value="1"/>
</dbReference>
<keyword evidence="13" id="KW-1185">Reference proteome</keyword>
<dbReference type="InterPro" id="IPR040663">
    <property type="entry name" value="DNA_pol_D_N"/>
</dbReference>
<dbReference type="GO" id="GO:0006281">
    <property type="term" value="P:DNA repair"/>
    <property type="evidence" value="ECO:0007669"/>
    <property type="project" value="UniProtKB-ARBA"/>
</dbReference>
<comment type="similarity">
    <text evidence="2">Belongs to the DNA polymerase delta/II small subunit family.</text>
</comment>
<keyword evidence="5" id="KW-0548">Nucleotidyltransferase</keyword>
<feature type="domain" description="DNA polymerase alpha/delta/epsilon subunit B" evidence="10">
    <location>
        <begin position="192"/>
        <end position="418"/>
    </location>
</feature>
<evidence type="ECO:0000256" key="7">
    <source>
        <dbReference type="ARBA" id="ARBA00022932"/>
    </source>
</evidence>
<comment type="caution">
    <text evidence="12">The sequence shown here is derived from an EMBL/GenBank/DDBJ whole genome shotgun (WGS) entry which is preliminary data.</text>
</comment>
<dbReference type="PANTHER" id="PTHR10416:SF0">
    <property type="entry name" value="DNA POLYMERASE DELTA SUBUNIT 2"/>
    <property type="match status" value="1"/>
</dbReference>
<dbReference type="InterPro" id="IPR007185">
    <property type="entry name" value="DNA_pol_a/d/e_bsu"/>
</dbReference>
<dbReference type="GO" id="GO:0003677">
    <property type="term" value="F:DNA binding"/>
    <property type="evidence" value="ECO:0007669"/>
    <property type="project" value="InterPro"/>
</dbReference>
<dbReference type="Pfam" id="PF04042">
    <property type="entry name" value="DNA_pol_E_B"/>
    <property type="match status" value="1"/>
</dbReference>
<keyword evidence="8" id="KW-0539">Nucleus</keyword>
<evidence type="ECO:0000256" key="3">
    <source>
        <dbReference type="ARBA" id="ARBA00012417"/>
    </source>
</evidence>
<dbReference type="AlphaFoldDB" id="A0AAV9WSY4"/>
<proteinExistence type="inferred from homology"/>
<gene>
    <name evidence="12" type="ORF">TWF481_000284</name>
</gene>
<evidence type="ECO:0000259" key="10">
    <source>
        <dbReference type="Pfam" id="PF04042"/>
    </source>
</evidence>
<keyword evidence="7" id="KW-0239">DNA-directed DNA polymerase</keyword>
<evidence type="ECO:0000256" key="8">
    <source>
        <dbReference type="ARBA" id="ARBA00023242"/>
    </source>
</evidence>
<name>A0AAV9WSY4_9PEZI</name>
<dbReference type="GO" id="GO:0043625">
    <property type="term" value="C:delta DNA polymerase complex"/>
    <property type="evidence" value="ECO:0007669"/>
    <property type="project" value="TreeGrafter"/>
</dbReference>
<dbReference type="EMBL" id="JAVHJL010000001">
    <property type="protein sequence ID" value="KAK6511366.1"/>
    <property type="molecule type" value="Genomic_DNA"/>
</dbReference>
<evidence type="ECO:0000256" key="5">
    <source>
        <dbReference type="ARBA" id="ARBA00022695"/>
    </source>
</evidence>
<evidence type="ECO:0000256" key="9">
    <source>
        <dbReference type="ARBA" id="ARBA00049244"/>
    </source>
</evidence>
<protein>
    <recommendedName>
        <fullName evidence="3">DNA-directed DNA polymerase</fullName>
        <ecNumber evidence="3">2.7.7.7</ecNumber>
    </recommendedName>
</protein>
<feature type="domain" description="DNA polymerase delta subunit OB-fold" evidence="11">
    <location>
        <begin position="31"/>
        <end position="166"/>
    </location>
</feature>
<reference evidence="12 13" key="1">
    <citation type="submission" date="2023-08" db="EMBL/GenBank/DDBJ databases">
        <authorList>
            <person name="Palmer J.M."/>
        </authorList>
    </citation>
    <scope>NUCLEOTIDE SEQUENCE [LARGE SCALE GENOMIC DNA]</scope>
    <source>
        <strain evidence="12 13">TWF481</strain>
    </source>
</reference>
<evidence type="ECO:0000313" key="12">
    <source>
        <dbReference type="EMBL" id="KAK6511366.1"/>
    </source>
</evidence>
<dbReference type="InterPro" id="IPR024826">
    <property type="entry name" value="DNA_pol_delta/II_ssu"/>
</dbReference>
<evidence type="ECO:0000256" key="6">
    <source>
        <dbReference type="ARBA" id="ARBA00022705"/>
    </source>
</evidence>
<dbReference type="FunFam" id="3.60.21.50:FF:000002">
    <property type="entry name" value="DNA polymerase delta small subunit"/>
    <property type="match status" value="1"/>
</dbReference>
<organism evidence="12 13">
    <name type="scientific">Arthrobotrys musiformis</name>
    <dbReference type="NCBI Taxonomy" id="47236"/>
    <lineage>
        <taxon>Eukaryota</taxon>
        <taxon>Fungi</taxon>
        <taxon>Dikarya</taxon>
        <taxon>Ascomycota</taxon>
        <taxon>Pezizomycotina</taxon>
        <taxon>Orbiliomycetes</taxon>
        <taxon>Orbiliales</taxon>
        <taxon>Orbiliaceae</taxon>
        <taxon>Arthrobotrys</taxon>
    </lineage>
</organism>
<dbReference type="Proteomes" id="UP001370758">
    <property type="component" value="Unassembled WGS sequence"/>
</dbReference>
<comment type="catalytic activity">
    <reaction evidence="9">
        <text>DNA(n) + a 2'-deoxyribonucleoside 5'-triphosphate = DNA(n+1) + diphosphate</text>
        <dbReference type="Rhea" id="RHEA:22508"/>
        <dbReference type="Rhea" id="RHEA-COMP:17339"/>
        <dbReference type="Rhea" id="RHEA-COMP:17340"/>
        <dbReference type="ChEBI" id="CHEBI:33019"/>
        <dbReference type="ChEBI" id="CHEBI:61560"/>
        <dbReference type="ChEBI" id="CHEBI:173112"/>
        <dbReference type="EC" id="2.7.7.7"/>
    </reaction>
</comment>
<sequence length="465" mass="51992">MASETPVFERQQTVYETDPQFQLDTHSYQTQYVDIYFLRLAKLKRIVEAHGRERWDNVEVHGEPVRRVERVLDVRQGELCWVAGTIYMEMPLKPNVLEDIAKDHFISAPPPRQKYRDFEKDKIVIEDESGRLQLTGSKIQTEDLVTGCVVGVMGTETANGEFEVIDMVLPELPPQQERSNLPKTPSQQKKYVAFVSGLGITGNIHESIETHLLVEYLLGEAGSPEDNSKSSSISRLIVAGNSLSEPHAQAADDAAAASPSRATKSKKYGYDATSYNAKPTTVLDTILSDLCASISVTLMPGETDPANASLPQQKMHPTMFPTAKYYSGSTFIPSTNPHSCEIDGVRFLGTSGQTIDDVFKYVDGDDRLEMMERTLRWRLVAPTAPDTLWCYPFQDDDQFVIEKCPHVYFVGNQPEFGTRLTHGLNNQVVRLITIPKFSETGELVLLDLETLECEVISFKSRSSGV</sequence>
<evidence type="ECO:0000256" key="2">
    <source>
        <dbReference type="ARBA" id="ARBA00006035"/>
    </source>
</evidence>
<comment type="subcellular location">
    <subcellularLocation>
        <location evidence="1">Nucleus</location>
    </subcellularLocation>
</comment>
<keyword evidence="6" id="KW-0235">DNA replication</keyword>
<dbReference type="EC" id="2.7.7.7" evidence="3"/>